<accession>A0A161TJ14</accession>
<evidence type="ECO:0000313" key="2">
    <source>
        <dbReference type="EMBL" id="JAS02872.1"/>
    </source>
</evidence>
<evidence type="ECO:0000259" key="1">
    <source>
        <dbReference type="PROSITE" id="PS01179"/>
    </source>
</evidence>
<dbReference type="InterPro" id="IPR051133">
    <property type="entry name" value="Adapter_Engulfment-Domain"/>
</dbReference>
<feature type="domain" description="PID" evidence="1">
    <location>
        <begin position="72"/>
        <end position="184"/>
    </location>
</feature>
<reference evidence="2" key="2">
    <citation type="journal article" date="2017" name="J. Med. Entomol.">
        <title>Transcriptome Analysis of the Triatoma infestans (Hemiptera: Reduviidae) Integument.</title>
        <authorList>
            <person name="Calderon-Fernandez G.M."/>
            <person name="Moriconi D.E."/>
            <person name="Dulbecco A.B."/>
            <person name="Juarez M.P."/>
        </authorList>
    </citation>
    <scope>NUCLEOTIDE SEQUENCE</scope>
    <source>
        <strain evidence="2">Int1</strain>
        <tissue evidence="2">Integument</tissue>
    </source>
</reference>
<dbReference type="SUPFAM" id="SSF50729">
    <property type="entry name" value="PH domain-like"/>
    <property type="match status" value="1"/>
</dbReference>
<protein>
    <submittedName>
        <fullName evidence="2">LDL receptor adapter protein 1</fullName>
    </submittedName>
</protein>
<dbReference type="PROSITE" id="PS01179">
    <property type="entry name" value="PID"/>
    <property type="match status" value="1"/>
</dbReference>
<proteinExistence type="predicted"/>
<dbReference type="EMBL" id="GEMB01000243">
    <property type="protein sequence ID" value="JAS02872.1"/>
    <property type="molecule type" value="Transcribed_RNA"/>
</dbReference>
<dbReference type="InterPro" id="IPR011993">
    <property type="entry name" value="PH-like_dom_sf"/>
</dbReference>
<dbReference type="SMART" id="SM00462">
    <property type="entry name" value="PTB"/>
    <property type="match status" value="1"/>
</dbReference>
<reference evidence="2" key="1">
    <citation type="submission" date="2016-04" db="EMBL/GenBank/DDBJ databases">
        <authorList>
            <person name="Calderon-Fernandez G.M.Sr."/>
        </authorList>
    </citation>
    <scope>NUCLEOTIDE SEQUENCE</scope>
    <source>
        <strain evidence="2">Int1</strain>
        <tissue evidence="2">Integument</tissue>
    </source>
</reference>
<organism evidence="2">
    <name type="scientific">Triatoma infestans</name>
    <name type="common">Assassin bug</name>
    <dbReference type="NCBI Taxonomy" id="30076"/>
    <lineage>
        <taxon>Eukaryota</taxon>
        <taxon>Metazoa</taxon>
        <taxon>Ecdysozoa</taxon>
        <taxon>Arthropoda</taxon>
        <taxon>Hexapoda</taxon>
        <taxon>Insecta</taxon>
        <taxon>Pterygota</taxon>
        <taxon>Neoptera</taxon>
        <taxon>Paraneoptera</taxon>
        <taxon>Hemiptera</taxon>
        <taxon>Heteroptera</taxon>
        <taxon>Panheteroptera</taxon>
        <taxon>Cimicomorpha</taxon>
        <taxon>Reduviidae</taxon>
        <taxon>Triatominae</taxon>
        <taxon>Triatoma</taxon>
    </lineage>
</organism>
<dbReference type="PANTHER" id="PTHR11232:SF74">
    <property type="entry name" value="PTB DOMAIN-CONTAINING ADAPTER PROTEIN CED-6-LIKE PROTEIN"/>
    <property type="match status" value="1"/>
</dbReference>
<feature type="non-terminal residue" evidence="2">
    <location>
        <position position="1"/>
    </location>
</feature>
<name>A0A161TJ14_TRIIF</name>
<dbReference type="Gene3D" id="2.30.29.30">
    <property type="entry name" value="Pleckstrin-homology domain (PH domain)/Phosphotyrosine-binding domain (PTB)"/>
    <property type="match status" value="1"/>
</dbReference>
<dbReference type="AlphaFoldDB" id="A0A161TJ14"/>
<keyword evidence="2" id="KW-0675">Receptor</keyword>
<dbReference type="PANTHER" id="PTHR11232">
    <property type="entry name" value="PHOSPHOTYROSINE INTERACTION DOMAIN-CONTAINING FAMILY MEMBER"/>
    <property type="match status" value="1"/>
</dbReference>
<dbReference type="InterPro" id="IPR006020">
    <property type="entry name" value="PTB/PI_dom"/>
</dbReference>
<dbReference type="Pfam" id="PF00640">
    <property type="entry name" value="PID"/>
    <property type="match status" value="1"/>
</dbReference>
<sequence length="209" mass="23123">PGPWLHPNSNKLLYTVRTQSYVIQEPSPGTMAFLKALWKGHSKHKKLSDEWDLAPEKDMDIELEQPGSTMEGITFHVKYIGSTIVTVPSSAKATADAVKTIVTTAKSSGRKGNPVQFAISLRGVSVMDTESKTHLLDISLYRISYCSADATYGHVFAFIATDDDDILQCHAFLCQKRKIGTTDINYCGTNIQYSFSSMADVAQWSYTTN</sequence>